<protein>
    <submittedName>
        <fullName evidence="1">Uncharacterized protein</fullName>
    </submittedName>
</protein>
<comment type="caution">
    <text evidence="1">The sequence shown here is derived from an EMBL/GenBank/DDBJ whole genome shotgun (WGS) entry which is preliminary data.</text>
</comment>
<dbReference type="EMBL" id="LJCR01000097">
    <property type="protein sequence ID" value="KPV54190.1"/>
    <property type="molecule type" value="Genomic_DNA"/>
</dbReference>
<reference evidence="1 2" key="1">
    <citation type="submission" date="2015-09" db="EMBL/GenBank/DDBJ databases">
        <title>Draft genome sequence of Kouleothrix aurantiaca JCM 19913.</title>
        <authorList>
            <person name="Hemp J."/>
        </authorList>
    </citation>
    <scope>NUCLEOTIDE SEQUENCE [LARGE SCALE GENOMIC DNA]</scope>
    <source>
        <strain evidence="1 2">COM-B</strain>
    </source>
</reference>
<keyword evidence="2" id="KW-1185">Reference proteome</keyword>
<dbReference type="AlphaFoldDB" id="A0A0P9DEU9"/>
<evidence type="ECO:0000313" key="1">
    <source>
        <dbReference type="EMBL" id="KPV54190.1"/>
    </source>
</evidence>
<gene>
    <name evidence="1" type="ORF">SE17_05285</name>
</gene>
<proteinExistence type="predicted"/>
<sequence>MIGAIPFYIFSIFQDLSDPVVIVSITPAYFCSTVNLNKPVIIPGLRLPHSQAEISIRNEDYITFSLATGQGDGKPVATVPAFEVHVVVIGHYASIISKLKNCAHQDNTEIVNKGEVLDVLFTQPLILLTARKLDHRDLAPSSKCLSPFLRKAIHVGFLAFAFQLVPLDFLNKPSFSELFEKLQAIGIAVGLSFVVP</sequence>
<name>A0A0P9DEU9_9CHLR</name>
<organism evidence="1 2">
    <name type="scientific">Kouleothrix aurantiaca</name>
    <dbReference type="NCBI Taxonomy" id="186479"/>
    <lineage>
        <taxon>Bacteria</taxon>
        <taxon>Bacillati</taxon>
        <taxon>Chloroflexota</taxon>
        <taxon>Chloroflexia</taxon>
        <taxon>Chloroflexales</taxon>
        <taxon>Roseiflexineae</taxon>
        <taxon>Roseiflexaceae</taxon>
        <taxon>Kouleothrix</taxon>
    </lineage>
</organism>
<accession>A0A0P9DEU9</accession>
<dbReference type="Proteomes" id="UP000050509">
    <property type="component" value="Unassembled WGS sequence"/>
</dbReference>
<evidence type="ECO:0000313" key="2">
    <source>
        <dbReference type="Proteomes" id="UP000050509"/>
    </source>
</evidence>